<keyword evidence="1" id="KW-0769">Symport</keyword>
<keyword evidence="1" id="KW-0812">Transmembrane</keyword>
<dbReference type="RefSeq" id="WP_115218002.1">
    <property type="nucleotide sequence ID" value="NZ_UHIA01000003.1"/>
</dbReference>
<dbReference type="EMBL" id="UHIA01000003">
    <property type="protein sequence ID" value="SUO92792.1"/>
    <property type="molecule type" value="Genomic_DNA"/>
</dbReference>
<sequence>MNSLHFDSLSTLFISILCLLLGIHLKKRIRFLQKFCIPSPVIGGFLISILIWLLRSADLLEVSFETSLQSILMVAFFTTVGMEGSLKILRSGDKTLFIYLGICWTVALFQNSFGAALAALLGENPVIGVMAGSVSLTGGHGGAATFGGMAEELGVASASVAAISAATFGLIAGSLLGGPMAHFLIRKHRINPQTNAEKPDVVKENLLPQVKDIDVHAFLKMLALILGIMVVGGYASAWFTKLTDFTLPAYVGAMLIAIIVRNLNDYLGWFTFRESSVNLISEVSLGLFLSMAMISLKIWQLQSIAFSLFFILFLQTAALSVFVVFVVFRLLGKNYDAAVMCAGLMGHGLGATPNGMANMSAVCERYQANSTKAFMIVPLSGAVLIDIVAIPYHTYLINLFT</sequence>
<organism evidence="3 4">
    <name type="scientific">Suttonella indologenes</name>
    <dbReference type="NCBI Taxonomy" id="13276"/>
    <lineage>
        <taxon>Bacteria</taxon>
        <taxon>Pseudomonadati</taxon>
        <taxon>Pseudomonadota</taxon>
        <taxon>Gammaproteobacteria</taxon>
        <taxon>Cardiobacteriales</taxon>
        <taxon>Cardiobacteriaceae</taxon>
        <taxon>Suttonella</taxon>
    </lineage>
</organism>
<feature type="transmembrane region" description="Helical" evidence="1">
    <location>
        <begin position="304"/>
        <end position="328"/>
    </location>
</feature>
<dbReference type="Pfam" id="PF03616">
    <property type="entry name" value="Glt_symporter"/>
    <property type="match status" value="1"/>
</dbReference>
<dbReference type="GO" id="GO:0015501">
    <property type="term" value="F:glutamate:sodium symporter activity"/>
    <property type="evidence" value="ECO:0007669"/>
    <property type="project" value="UniProtKB-UniRule"/>
</dbReference>
<keyword evidence="1" id="KW-1133">Transmembrane helix</keyword>
<feature type="transmembrane region" description="Helical" evidence="1">
    <location>
        <begin position="66"/>
        <end position="84"/>
    </location>
</feature>
<evidence type="ECO:0000313" key="3">
    <source>
        <dbReference type="EMBL" id="SUO92792.1"/>
    </source>
</evidence>
<keyword evidence="1" id="KW-0997">Cell inner membrane</keyword>
<feature type="transmembrane region" description="Helical" evidence="1">
    <location>
        <begin position="373"/>
        <end position="392"/>
    </location>
</feature>
<comment type="subcellular location">
    <subcellularLocation>
        <location evidence="1">Cell inner membrane</location>
        <topology evidence="1">Multi-pass membrane protein</topology>
    </subcellularLocation>
</comment>
<evidence type="ECO:0000256" key="1">
    <source>
        <dbReference type="HAMAP-Rule" id="MF_02062"/>
    </source>
</evidence>
<keyword evidence="1" id="KW-0739">Sodium transport</keyword>
<dbReference type="GO" id="GO:0005886">
    <property type="term" value="C:plasma membrane"/>
    <property type="evidence" value="ECO:0007669"/>
    <property type="project" value="UniProtKB-SubCell"/>
</dbReference>
<evidence type="ECO:0000256" key="2">
    <source>
        <dbReference type="NCBIfam" id="TIGR00210"/>
    </source>
</evidence>
<keyword evidence="1" id="KW-0813">Transport</keyword>
<evidence type="ECO:0000313" key="4">
    <source>
        <dbReference type="Proteomes" id="UP000254575"/>
    </source>
</evidence>
<dbReference type="PANTHER" id="PTHR36178">
    <property type="entry name" value="SLR0625 PROTEIN"/>
    <property type="match status" value="1"/>
</dbReference>
<feature type="transmembrane region" description="Helical" evidence="1">
    <location>
        <begin position="6"/>
        <end position="23"/>
    </location>
</feature>
<protein>
    <recommendedName>
        <fullName evidence="1 2">Sodium/glutamate symporter</fullName>
    </recommendedName>
</protein>
<accession>A0A380MLT2</accession>
<keyword evidence="1" id="KW-0915">Sodium</keyword>
<feature type="transmembrane region" description="Helical" evidence="1">
    <location>
        <begin position="35"/>
        <end position="54"/>
    </location>
</feature>
<feature type="transmembrane region" description="Helical" evidence="1">
    <location>
        <begin position="245"/>
        <end position="264"/>
    </location>
</feature>
<gene>
    <name evidence="1 3" type="primary">gltS</name>
    <name evidence="3" type="ORF">NCTC10717_00741</name>
</gene>
<feature type="transmembrane region" description="Helical" evidence="1">
    <location>
        <begin position="155"/>
        <end position="177"/>
    </location>
</feature>
<dbReference type="OrthoDB" id="4921038at2"/>
<name>A0A380MLT2_9GAMM</name>
<keyword evidence="4" id="KW-1185">Reference proteome</keyword>
<dbReference type="AlphaFoldDB" id="A0A380MLT2"/>
<proteinExistence type="inferred from homology"/>
<comment type="function">
    <text evidence="1">Catalyzes the sodium-dependent transport of glutamate.</text>
</comment>
<reference evidence="3 4" key="1">
    <citation type="submission" date="2018-06" db="EMBL/GenBank/DDBJ databases">
        <authorList>
            <consortium name="Pathogen Informatics"/>
            <person name="Doyle S."/>
        </authorList>
    </citation>
    <scope>NUCLEOTIDE SEQUENCE [LARGE SCALE GENOMIC DNA]</scope>
    <source>
        <strain evidence="3 4">NCTC10717</strain>
    </source>
</reference>
<keyword evidence="1" id="KW-0406">Ion transport</keyword>
<dbReference type="HAMAP" id="MF_02062">
    <property type="entry name" value="GltS"/>
    <property type="match status" value="1"/>
</dbReference>
<dbReference type="PANTHER" id="PTHR36178:SF1">
    <property type="entry name" value="SODIUM_GLUTAMATE SYMPORTER"/>
    <property type="match status" value="1"/>
</dbReference>
<dbReference type="NCBIfam" id="TIGR00210">
    <property type="entry name" value="gltS"/>
    <property type="match status" value="1"/>
</dbReference>
<dbReference type="GO" id="GO:0015813">
    <property type="term" value="P:L-glutamate transmembrane transport"/>
    <property type="evidence" value="ECO:0007669"/>
    <property type="project" value="UniProtKB-UniRule"/>
</dbReference>
<comment type="similarity">
    <text evidence="1">Belongs to the glutamate:Na(+) symporter (ESS) (TC 2.A.27) family.</text>
</comment>
<dbReference type="Proteomes" id="UP000254575">
    <property type="component" value="Unassembled WGS sequence"/>
</dbReference>
<dbReference type="InterPro" id="IPR004445">
    <property type="entry name" value="GltS"/>
</dbReference>
<keyword evidence="1" id="KW-0472">Membrane</keyword>
<feature type="transmembrane region" description="Helical" evidence="1">
    <location>
        <begin position="276"/>
        <end position="298"/>
    </location>
</feature>
<keyword evidence="1" id="KW-1003">Cell membrane</keyword>
<keyword evidence="1" id="KW-0029">Amino-acid transport</keyword>
<feature type="transmembrane region" description="Helical" evidence="1">
    <location>
        <begin position="96"/>
        <end position="121"/>
    </location>
</feature>
<feature type="transmembrane region" description="Helical" evidence="1">
    <location>
        <begin position="217"/>
        <end position="239"/>
    </location>
</feature>